<dbReference type="InterPro" id="IPR051915">
    <property type="entry name" value="Cellulose_Degrad_GH3"/>
</dbReference>
<dbReference type="GO" id="GO:0008422">
    <property type="term" value="F:beta-glucosidase activity"/>
    <property type="evidence" value="ECO:0007669"/>
    <property type="project" value="TreeGrafter"/>
</dbReference>
<evidence type="ECO:0000256" key="1">
    <source>
        <dbReference type="ARBA" id="ARBA00022801"/>
    </source>
</evidence>
<gene>
    <name evidence="3" type="ORF">GIB67_007125</name>
</gene>
<evidence type="ECO:0000256" key="2">
    <source>
        <dbReference type="SAM" id="MobiDB-lite"/>
    </source>
</evidence>
<dbReference type="Proteomes" id="UP000541444">
    <property type="component" value="Unassembled WGS sequence"/>
</dbReference>
<dbReference type="PANTHER" id="PTHR30620:SF91">
    <property type="entry name" value="BETA-GLUCOSIDASE"/>
    <property type="match status" value="1"/>
</dbReference>
<keyword evidence="1" id="KW-0378">Hydrolase</keyword>
<comment type="caution">
    <text evidence="3">The sequence shown here is derived from an EMBL/GenBank/DDBJ whole genome shotgun (WGS) entry which is preliminary data.</text>
</comment>
<dbReference type="PANTHER" id="PTHR30620">
    <property type="entry name" value="PERIPLASMIC BETA-GLUCOSIDASE-RELATED"/>
    <property type="match status" value="1"/>
</dbReference>
<protein>
    <submittedName>
        <fullName evidence="3">Uncharacterized protein</fullName>
    </submittedName>
</protein>
<reference evidence="3 4" key="1">
    <citation type="journal article" date="2020" name="IScience">
        <title>Genome Sequencing of the Endangered Kingdonia uniflora (Circaeasteraceae, Ranunculales) Reveals Potential Mechanisms of Evolutionary Specialization.</title>
        <authorList>
            <person name="Sun Y."/>
            <person name="Deng T."/>
            <person name="Zhang A."/>
            <person name="Moore M.J."/>
            <person name="Landis J.B."/>
            <person name="Lin N."/>
            <person name="Zhang H."/>
            <person name="Zhang X."/>
            <person name="Huang J."/>
            <person name="Zhang X."/>
            <person name="Sun H."/>
            <person name="Wang H."/>
        </authorList>
    </citation>
    <scope>NUCLEOTIDE SEQUENCE [LARGE SCALE GENOMIC DNA]</scope>
    <source>
        <strain evidence="3">TB1705</strain>
        <tissue evidence="3">Leaf</tissue>
    </source>
</reference>
<proteinExistence type="predicted"/>
<name>A0A7J7MLT0_9MAGN</name>
<sequence>MVVKPIPLDFDAMSTPRKERSSSSSTRNGGNLPVTPMVRTNAVIRSSVNGGGFLSKMVDFNKGESNVRKSCIIPLSNFPRSKSVTEREQRIPRNPLQTAEKKSSTPPPRLRNTRVVAYNNLDQDVQSSSKKPQGVSVQPQLQSSNPMANISILGQELKISGYLSSSPPSAIFFAFSLTILSISDCTTETARSMTRSTFSSFSSMEILLLSCLGVMVRAYHFKYKDPKRPLNFRITDLMSQISLEEKIGQMTQIEQSVATTEAMKKYFIGEFIDWRRKASAKTWVKMVNEIQKASLSTRDPELVMRIGAATSLEVRATGIPYSNFLSTNFSTFSHVKTLQLVLSIMWVMVAQPRESTRITLSLIGMICCSKNVAACAKHYVGDGGTTKGINENNTVANRHDLLSIHMPAYHNSIIRGVSTIMVS</sequence>
<evidence type="ECO:0000313" key="3">
    <source>
        <dbReference type="EMBL" id="KAF6155688.1"/>
    </source>
</evidence>
<feature type="region of interest" description="Disordered" evidence="2">
    <location>
        <begin position="82"/>
        <end position="112"/>
    </location>
</feature>
<dbReference type="Gene3D" id="3.20.20.300">
    <property type="entry name" value="Glycoside hydrolase, family 3, N-terminal domain"/>
    <property type="match status" value="2"/>
</dbReference>
<evidence type="ECO:0000313" key="4">
    <source>
        <dbReference type="Proteomes" id="UP000541444"/>
    </source>
</evidence>
<dbReference type="SUPFAM" id="SSF51445">
    <property type="entry name" value="(Trans)glycosidases"/>
    <property type="match status" value="1"/>
</dbReference>
<dbReference type="OrthoDB" id="1602505at2759"/>
<organism evidence="3 4">
    <name type="scientific">Kingdonia uniflora</name>
    <dbReference type="NCBI Taxonomy" id="39325"/>
    <lineage>
        <taxon>Eukaryota</taxon>
        <taxon>Viridiplantae</taxon>
        <taxon>Streptophyta</taxon>
        <taxon>Embryophyta</taxon>
        <taxon>Tracheophyta</taxon>
        <taxon>Spermatophyta</taxon>
        <taxon>Magnoliopsida</taxon>
        <taxon>Ranunculales</taxon>
        <taxon>Circaeasteraceae</taxon>
        <taxon>Kingdonia</taxon>
    </lineage>
</organism>
<feature type="region of interest" description="Disordered" evidence="2">
    <location>
        <begin position="1"/>
        <end position="35"/>
    </location>
</feature>
<accession>A0A7J7MLT0</accession>
<dbReference type="AlphaFoldDB" id="A0A7J7MLT0"/>
<dbReference type="GO" id="GO:0009251">
    <property type="term" value="P:glucan catabolic process"/>
    <property type="evidence" value="ECO:0007669"/>
    <property type="project" value="TreeGrafter"/>
</dbReference>
<dbReference type="InterPro" id="IPR036962">
    <property type="entry name" value="Glyco_hydro_3_N_sf"/>
</dbReference>
<dbReference type="InterPro" id="IPR017853">
    <property type="entry name" value="GH"/>
</dbReference>
<dbReference type="EMBL" id="JACGCM010001406">
    <property type="protein sequence ID" value="KAF6155688.1"/>
    <property type="molecule type" value="Genomic_DNA"/>
</dbReference>
<keyword evidence="4" id="KW-1185">Reference proteome</keyword>